<protein>
    <submittedName>
        <fullName evidence="3">Transposase, IS5 family</fullName>
    </submittedName>
</protein>
<dbReference type="Pfam" id="PF05598">
    <property type="entry name" value="DUF772"/>
    <property type="match status" value="1"/>
</dbReference>
<evidence type="ECO:0000313" key="3">
    <source>
        <dbReference type="EMBL" id="SES99782.1"/>
    </source>
</evidence>
<name>A0A1I0B1G9_9PSED</name>
<dbReference type="EMBL" id="FOHW01000005">
    <property type="protein sequence ID" value="SES99782.1"/>
    <property type="molecule type" value="Genomic_DNA"/>
</dbReference>
<proteinExistence type="predicted"/>
<gene>
    <name evidence="3" type="ORF">SAMN05216197_1055</name>
</gene>
<dbReference type="Proteomes" id="UP000182332">
    <property type="component" value="Unassembled WGS sequence"/>
</dbReference>
<feature type="region of interest" description="Disordered" evidence="1">
    <location>
        <begin position="94"/>
        <end position="113"/>
    </location>
</feature>
<evidence type="ECO:0000313" key="4">
    <source>
        <dbReference type="Proteomes" id="UP000182332"/>
    </source>
</evidence>
<reference evidence="3 4" key="1">
    <citation type="submission" date="2016-10" db="EMBL/GenBank/DDBJ databases">
        <authorList>
            <person name="de Groot N.N."/>
        </authorList>
    </citation>
    <scope>NUCLEOTIDE SEQUENCE [LARGE SCALE GENOMIC DNA]</scope>
    <source>
        <strain evidence="3 4">DSM 11363</strain>
    </source>
</reference>
<accession>A0A1I0B1G9</accession>
<dbReference type="InterPro" id="IPR008490">
    <property type="entry name" value="Transposase_InsH_N"/>
</dbReference>
<dbReference type="PANTHER" id="PTHR35604">
    <property type="entry name" value="TRANSPOSASE INSH FOR INSERTION SEQUENCE ELEMENT IS5A-RELATED"/>
    <property type="match status" value="1"/>
</dbReference>
<feature type="domain" description="Transposase InsH N-terminal" evidence="2">
    <location>
        <begin position="1"/>
        <end position="52"/>
    </location>
</feature>
<organism evidence="3 4">
    <name type="scientific">Pseudomonas graminis</name>
    <dbReference type="NCBI Taxonomy" id="158627"/>
    <lineage>
        <taxon>Bacteria</taxon>
        <taxon>Pseudomonadati</taxon>
        <taxon>Pseudomonadota</taxon>
        <taxon>Gammaproteobacteria</taxon>
        <taxon>Pseudomonadales</taxon>
        <taxon>Pseudomonadaceae</taxon>
        <taxon>Pseudomonas</taxon>
    </lineage>
</organism>
<sequence>MLRIYVVQQCFGFSDEGTEDAVYDSQAIRGFTGINLGRESAPDATTLLRFRRLLETHQLTRVLLETIIQHLAGRGLLLKEGTILDATLIAAPPSVKNREDKRDPEMHQAKKGN</sequence>
<feature type="compositionally biased region" description="Basic and acidic residues" evidence="1">
    <location>
        <begin position="96"/>
        <end position="113"/>
    </location>
</feature>
<dbReference type="AlphaFoldDB" id="A0A1I0B1G9"/>
<evidence type="ECO:0000256" key="1">
    <source>
        <dbReference type="SAM" id="MobiDB-lite"/>
    </source>
</evidence>
<dbReference type="PANTHER" id="PTHR35604:SF2">
    <property type="entry name" value="TRANSPOSASE INSH FOR INSERTION SEQUENCE ELEMENT IS5A-RELATED"/>
    <property type="match status" value="1"/>
</dbReference>
<evidence type="ECO:0000259" key="2">
    <source>
        <dbReference type="Pfam" id="PF05598"/>
    </source>
</evidence>